<evidence type="ECO:0000313" key="1">
    <source>
        <dbReference type="EMBL" id="KAF4115846.1"/>
    </source>
</evidence>
<comment type="caution">
    <text evidence="1">The sequence shown here is derived from an EMBL/GenBank/DDBJ whole genome shotgun (WGS) entry which is preliminary data.</text>
</comment>
<gene>
    <name evidence="1" type="ORF">G5714_003335</name>
</gene>
<protein>
    <submittedName>
        <fullName evidence="1">Uncharacterized protein</fullName>
    </submittedName>
</protein>
<dbReference type="Proteomes" id="UP000579812">
    <property type="component" value="Unassembled WGS sequence"/>
</dbReference>
<proteinExistence type="predicted"/>
<organism evidence="1 2">
    <name type="scientific">Onychostoma macrolepis</name>
    <dbReference type="NCBI Taxonomy" id="369639"/>
    <lineage>
        <taxon>Eukaryota</taxon>
        <taxon>Metazoa</taxon>
        <taxon>Chordata</taxon>
        <taxon>Craniata</taxon>
        <taxon>Vertebrata</taxon>
        <taxon>Euteleostomi</taxon>
        <taxon>Actinopterygii</taxon>
        <taxon>Neopterygii</taxon>
        <taxon>Teleostei</taxon>
        <taxon>Ostariophysi</taxon>
        <taxon>Cypriniformes</taxon>
        <taxon>Cyprinidae</taxon>
        <taxon>Acrossocheilinae</taxon>
        <taxon>Onychostoma</taxon>
    </lineage>
</organism>
<accession>A0A7J6D966</accession>
<dbReference type="AlphaFoldDB" id="A0A7J6D966"/>
<evidence type="ECO:0000313" key="2">
    <source>
        <dbReference type="Proteomes" id="UP000579812"/>
    </source>
</evidence>
<dbReference type="EMBL" id="JAAMOB010000003">
    <property type="protein sequence ID" value="KAF4115846.1"/>
    <property type="molecule type" value="Genomic_DNA"/>
</dbReference>
<name>A0A7J6D966_9TELE</name>
<sequence length="79" mass="9225">MAGSRIRRPSSAALLISVTRLSREWPLKSARALQRFTVGWLRSALGRTTITLELKEERWFVVLSRPAQFSARRLYWTYT</sequence>
<reference evidence="1 2" key="1">
    <citation type="submission" date="2020-04" db="EMBL/GenBank/DDBJ databases">
        <title>Chromosome-level genome assembly of a cyprinid fish Onychostoma macrolepis by integration of Nanopore Sequencing, Bionano and Hi-C technology.</title>
        <authorList>
            <person name="Wang D."/>
        </authorList>
    </citation>
    <scope>NUCLEOTIDE SEQUENCE [LARGE SCALE GENOMIC DNA]</scope>
    <source>
        <strain evidence="1">SWU-2019</strain>
        <tissue evidence="1">Muscle</tissue>
    </source>
</reference>
<keyword evidence="2" id="KW-1185">Reference proteome</keyword>